<protein>
    <submittedName>
        <fullName evidence="2">Acetyl-CoA acetyltransferase</fullName>
    </submittedName>
</protein>
<dbReference type="EMBL" id="SMBX01000007">
    <property type="protein sequence ID" value="TCU96082.1"/>
    <property type="molecule type" value="Genomic_DNA"/>
</dbReference>
<name>A0A4R3UY15_9BURK</name>
<evidence type="ECO:0000313" key="2">
    <source>
        <dbReference type="EMBL" id="TCU96082.1"/>
    </source>
</evidence>
<proteinExistence type="predicted"/>
<dbReference type="PANTHER" id="PTHR42870">
    <property type="entry name" value="ACETYL-COA C-ACETYLTRANSFERASE"/>
    <property type="match status" value="1"/>
</dbReference>
<sequence length="392" mass="41476">MEWLQDRDIAIVGCVQTKLAKRSGKTALELGGEALAALIEQTGVERDRIDGFASTLANAEAGNAFWTSVVCETLGLSVKWAQVSDIGGCSVAGNIARAAAAIHSGLCEVAVCLAADAPSTRFTTVQSGYRQEFCDPFGYGLPVSFGLLSSAYAARYGLPERGMAKLAVTQRAGALLNDLACEALRTPLSEDEYLASRMISEPLRLLDCVMRCDGANAFMVMSTKMARSLGMKQFVHPVAYRERLNFDPRGEIDDITVTGFSEVGPACLKAAGWRPSDVQSFHPYDDFYIALILQLEQIGFCGTGQAESFILDTDIGLRGTLPINTGGGQISAGQPGLAGGGVNLYEAVAQLLGRAGPRQLRSAQNALVTGIGVLQYARNWGCSSALALEAGA</sequence>
<organism evidence="2 3">
    <name type="scientific">Paracandidimonas soli</name>
    <dbReference type="NCBI Taxonomy" id="1917182"/>
    <lineage>
        <taxon>Bacteria</taxon>
        <taxon>Pseudomonadati</taxon>
        <taxon>Pseudomonadota</taxon>
        <taxon>Betaproteobacteria</taxon>
        <taxon>Burkholderiales</taxon>
        <taxon>Alcaligenaceae</taxon>
        <taxon>Paracandidimonas</taxon>
    </lineage>
</organism>
<dbReference type="InterPro" id="IPR055140">
    <property type="entry name" value="Thiolase_C_2"/>
</dbReference>
<evidence type="ECO:0000259" key="1">
    <source>
        <dbReference type="Pfam" id="PF22691"/>
    </source>
</evidence>
<evidence type="ECO:0000313" key="3">
    <source>
        <dbReference type="Proteomes" id="UP000294692"/>
    </source>
</evidence>
<accession>A0A4R3UY15</accession>
<dbReference type="OrthoDB" id="9790314at2"/>
<dbReference type="Proteomes" id="UP000294692">
    <property type="component" value="Unassembled WGS sequence"/>
</dbReference>
<dbReference type="CDD" id="cd00829">
    <property type="entry name" value="SCP-x_thiolase"/>
    <property type="match status" value="1"/>
</dbReference>
<dbReference type="SUPFAM" id="SSF53901">
    <property type="entry name" value="Thiolase-like"/>
    <property type="match status" value="2"/>
</dbReference>
<dbReference type="GO" id="GO:0003988">
    <property type="term" value="F:acetyl-CoA C-acyltransferase activity"/>
    <property type="evidence" value="ECO:0007669"/>
    <property type="project" value="UniProtKB-ARBA"/>
</dbReference>
<dbReference type="Pfam" id="PF22691">
    <property type="entry name" value="Thiolase_C_1"/>
    <property type="match status" value="1"/>
</dbReference>
<dbReference type="AlphaFoldDB" id="A0A4R3UY15"/>
<dbReference type="RefSeq" id="WP_132477562.1">
    <property type="nucleotide sequence ID" value="NZ_JBEBWM010000008.1"/>
</dbReference>
<dbReference type="Gene3D" id="3.40.47.10">
    <property type="match status" value="1"/>
</dbReference>
<reference evidence="2 3" key="1">
    <citation type="submission" date="2019-03" db="EMBL/GenBank/DDBJ databases">
        <title>Genomic Encyclopedia of Type Strains, Phase IV (KMG-IV): sequencing the most valuable type-strain genomes for metagenomic binning, comparative biology and taxonomic classification.</title>
        <authorList>
            <person name="Goeker M."/>
        </authorList>
    </citation>
    <scope>NUCLEOTIDE SEQUENCE [LARGE SCALE GENOMIC DNA]</scope>
    <source>
        <strain evidence="2 3">DSM 100048</strain>
    </source>
</reference>
<comment type="caution">
    <text evidence="2">The sequence shown here is derived from an EMBL/GenBank/DDBJ whole genome shotgun (WGS) entry which is preliminary data.</text>
</comment>
<dbReference type="InterPro" id="IPR016039">
    <property type="entry name" value="Thiolase-like"/>
</dbReference>
<gene>
    <name evidence="2" type="ORF">EV686_107140</name>
</gene>
<dbReference type="PANTHER" id="PTHR42870:SF1">
    <property type="entry name" value="NON-SPECIFIC LIPID-TRANSFER PROTEIN-LIKE 2"/>
    <property type="match status" value="1"/>
</dbReference>
<dbReference type="PIRSF" id="PIRSF000429">
    <property type="entry name" value="Ac-CoA_Ac_transf"/>
    <property type="match status" value="1"/>
</dbReference>
<dbReference type="InterPro" id="IPR002155">
    <property type="entry name" value="Thiolase"/>
</dbReference>
<feature type="domain" description="Thiolase C-terminal" evidence="1">
    <location>
        <begin position="252"/>
        <end position="374"/>
    </location>
</feature>
<keyword evidence="2" id="KW-0808">Transferase</keyword>
<keyword evidence="3" id="KW-1185">Reference proteome</keyword>